<sequence length="78" mass="7753">MTRILAAALIASAALTGAASALTSTSAVAQQQIERVLPGADLSGLSASQLAAVAQEIDNTDGAANKEAAAEALIRAYR</sequence>
<protein>
    <submittedName>
        <fullName evidence="2">Uncharacterized protein</fullName>
    </submittedName>
</protein>
<evidence type="ECO:0000313" key="2">
    <source>
        <dbReference type="EMBL" id="SDJ50937.1"/>
    </source>
</evidence>
<proteinExistence type="predicted"/>
<feature type="chain" id="PRO_5011712924" evidence="1">
    <location>
        <begin position="30"/>
        <end position="78"/>
    </location>
</feature>
<dbReference type="AlphaFoldDB" id="A0A1G8UAZ0"/>
<name>A0A1G8UAZ0_9RHOB</name>
<accession>A0A1G8UAZ0</accession>
<evidence type="ECO:0000256" key="1">
    <source>
        <dbReference type="SAM" id="SignalP"/>
    </source>
</evidence>
<dbReference type="EMBL" id="FNEJ01000038">
    <property type="protein sequence ID" value="SDJ50937.1"/>
    <property type="molecule type" value="Genomic_DNA"/>
</dbReference>
<feature type="signal peptide" evidence="1">
    <location>
        <begin position="1"/>
        <end position="29"/>
    </location>
</feature>
<keyword evidence="3" id="KW-1185">Reference proteome</keyword>
<keyword evidence="1" id="KW-0732">Signal</keyword>
<evidence type="ECO:0000313" key="3">
    <source>
        <dbReference type="Proteomes" id="UP000199093"/>
    </source>
</evidence>
<dbReference type="RefSeq" id="WP_089852151.1">
    <property type="nucleotide sequence ID" value="NZ_FNEJ01000038.1"/>
</dbReference>
<gene>
    <name evidence="2" type="ORF">SAMN04487993_103824</name>
</gene>
<organism evidence="2 3">
    <name type="scientific">Salipiger marinus</name>
    <dbReference type="NCBI Taxonomy" id="555512"/>
    <lineage>
        <taxon>Bacteria</taxon>
        <taxon>Pseudomonadati</taxon>
        <taxon>Pseudomonadota</taxon>
        <taxon>Alphaproteobacteria</taxon>
        <taxon>Rhodobacterales</taxon>
        <taxon>Roseobacteraceae</taxon>
        <taxon>Salipiger</taxon>
    </lineage>
</organism>
<dbReference type="OrthoDB" id="10001150at2"/>
<reference evidence="2 3" key="1">
    <citation type="submission" date="2016-10" db="EMBL/GenBank/DDBJ databases">
        <authorList>
            <person name="de Groot N.N."/>
        </authorList>
    </citation>
    <scope>NUCLEOTIDE SEQUENCE [LARGE SCALE GENOMIC DNA]</scope>
    <source>
        <strain evidence="2 3">DSM 26424</strain>
    </source>
</reference>
<dbReference type="Proteomes" id="UP000199093">
    <property type="component" value="Unassembled WGS sequence"/>
</dbReference>